<name>A0A175YPH9_DAUCS</name>
<keyword evidence="3" id="KW-1185">Reference proteome</keyword>
<sequence length="113" mass="12933">MDWLMCFSLYFRVQICFDSSKGTLSIRQTSSVKDIETSRAKNKKKMREIASASQMSGRSRTYDILRVELAKDAKRQNLDDGSFSTVLEFYIKFAPEDSEEPLPTDPATTASWM</sequence>
<dbReference type="EMBL" id="LNRQ01000008">
    <property type="protein sequence ID" value="KZM85515.1"/>
    <property type="molecule type" value="Genomic_DNA"/>
</dbReference>
<reference evidence="2" key="2">
    <citation type="submission" date="2022-03" db="EMBL/GenBank/DDBJ databases">
        <title>Draft title - Genomic analysis of global carrot germplasm unveils the trajectory of domestication and the origin of high carotenoid orange carrot.</title>
        <authorList>
            <person name="Iorizzo M."/>
            <person name="Ellison S."/>
            <person name="Senalik D."/>
            <person name="Macko-Podgorni A."/>
            <person name="Grzebelus D."/>
            <person name="Bostan H."/>
            <person name="Rolling W."/>
            <person name="Curaba J."/>
            <person name="Simon P."/>
        </authorList>
    </citation>
    <scope>NUCLEOTIDE SEQUENCE</scope>
    <source>
        <tissue evidence="2">Leaf</tissue>
    </source>
</reference>
<reference evidence="1" key="1">
    <citation type="journal article" date="2016" name="Nat. Genet.">
        <title>A high-quality carrot genome assembly provides new insights into carotenoid accumulation and asterid genome evolution.</title>
        <authorList>
            <person name="Iorizzo M."/>
            <person name="Ellison S."/>
            <person name="Senalik D."/>
            <person name="Zeng P."/>
            <person name="Satapoomin P."/>
            <person name="Huang J."/>
            <person name="Bowman M."/>
            <person name="Iovene M."/>
            <person name="Sanseverino W."/>
            <person name="Cavagnaro P."/>
            <person name="Yildiz M."/>
            <person name="Macko-Podgorni A."/>
            <person name="Moranska E."/>
            <person name="Grzebelus E."/>
            <person name="Grzebelus D."/>
            <person name="Ashrafi H."/>
            <person name="Zheng Z."/>
            <person name="Cheng S."/>
            <person name="Spooner D."/>
            <person name="Van Deynze A."/>
            <person name="Simon P."/>
        </authorList>
    </citation>
    <scope>NUCLEOTIDE SEQUENCE [LARGE SCALE GENOMIC DNA]</scope>
    <source>
        <tissue evidence="1">Leaf</tissue>
    </source>
</reference>
<evidence type="ECO:0000313" key="2">
    <source>
        <dbReference type="EMBL" id="WOH13001.1"/>
    </source>
</evidence>
<protein>
    <submittedName>
        <fullName evidence="1">Uncharacterized protein</fullName>
    </submittedName>
</protein>
<dbReference type="Gramene" id="KZM85515">
    <property type="protein sequence ID" value="KZM85515"/>
    <property type="gene ID" value="DCAR_027063"/>
</dbReference>
<evidence type="ECO:0000313" key="3">
    <source>
        <dbReference type="Proteomes" id="UP000077755"/>
    </source>
</evidence>
<accession>A0A175YPH9</accession>
<dbReference type="AlphaFoldDB" id="A0A175YPH9"/>
<dbReference type="EMBL" id="CP093350">
    <property type="protein sequence ID" value="WOH13001.1"/>
    <property type="molecule type" value="Genomic_DNA"/>
</dbReference>
<organism evidence="1">
    <name type="scientific">Daucus carota subsp. sativus</name>
    <name type="common">Carrot</name>
    <dbReference type="NCBI Taxonomy" id="79200"/>
    <lineage>
        <taxon>Eukaryota</taxon>
        <taxon>Viridiplantae</taxon>
        <taxon>Streptophyta</taxon>
        <taxon>Embryophyta</taxon>
        <taxon>Tracheophyta</taxon>
        <taxon>Spermatophyta</taxon>
        <taxon>Magnoliopsida</taxon>
        <taxon>eudicotyledons</taxon>
        <taxon>Gunneridae</taxon>
        <taxon>Pentapetalae</taxon>
        <taxon>asterids</taxon>
        <taxon>campanulids</taxon>
        <taxon>Apiales</taxon>
        <taxon>Apiaceae</taxon>
        <taxon>Apioideae</taxon>
        <taxon>Scandiceae</taxon>
        <taxon>Daucinae</taxon>
        <taxon>Daucus</taxon>
        <taxon>Daucus sect. Daucus</taxon>
    </lineage>
</organism>
<dbReference type="Proteomes" id="UP000077755">
    <property type="component" value="Chromosome 8"/>
</dbReference>
<evidence type="ECO:0000313" key="1">
    <source>
        <dbReference type="EMBL" id="KZM85515.1"/>
    </source>
</evidence>
<gene>
    <name evidence="1" type="ORF">DCAR_027063</name>
    <name evidence="2" type="ORF">DCAR_0832510</name>
</gene>
<proteinExistence type="predicted"/>